<dbReference type="GO" id="GO:0051315">
    <property type="term" value="P:attachment of mitotic spindle microtubules to kinetochore"/>
    <property type="evidence" value="ECO:0007669"/>
    <property type="project" value="TreeGrafter"/>
</dbReference>
<feature type="domain" description="Mif2/CENP-C cupin" evidence="8">
    <location>
        <begin position="487"/>
        <end position="571"/>
    </location>
</feature>
<dbReference type="PANTHER" id="PTHR16684:SF11">
    <property type="entry name" value="CENTROMERE PROTEIN C"/>
    <property type="match status" value="1"/>
</dbReference>
<evidence type="ECO:0000256" key="3">
    <source>
        <dbReference type="ARBA" id="ARBA00023125"/>
    </source>
</evidence>
<proteinExistence type="inferred from homology"/>
<evidence type="ECO:0000256" key="1">
    <source>
        <dbReference type="ARBA" id="ARBA00004123"/>
    </source>
</evidence>
<protein>
    <recommendedName>
        <fullName evidence="6">CENP-C homolog</fullName>
    </recommendedName>
</protein>
<dbReference type="GeneID" id="81392254"/>
<dbReference type="PANTHER" id="PTHR16684">
    <property type="entry name" value="CENTROMERE PROTEIN C"/>
    <property type="match status" value="1"/>
</dbReference>
<dbReference type="GO" id="GO:0051455">
    <property type="term" value="P:spindle attachment to meiosis I kinetochore"/>
    <property type="evidence" value="ECO:0007669"/>
    <property type="project" value="TreeGrafter"/>
</dbReference>
<comment type="function">
    <text evidence="5">Component of the kinetochore, a multiprotein complex that assembles on centromeric DNA and attaches chromosomes to spindle microtubules, mediating chromosome segregation and sister chromatid segregation during meiosis and mitosis. Component of the inner kinetochore constitutive centromere-associated network (CCAN), which serves as a structural platform for outer kinetochore assembly.</text>
</comment>
<dbReference type="AlphaFoldDB" id="A0A9W9FSK4"/>
<dbReference type="GO" id="GO:0000776">
    <property type="term" value="C:kinetochore"/>
    <property type="evidence" value="ECO:0007669"/>
    <property type="project" value="InterPro"/>
</dbReference>
<feature type="compositionally biased region" description="Basic and acidic residues" evidence="7">
    <location>
        <begin position="225"/>
        <end position="236"/>
    </location>
</feature>
<gene>
    <name evidence="10" type="ORF">NUU61_002504</name>
</gene>
<evidence type="ECO:0000256" key="2">
    <source>
        <dbReference type="ARBA" id="ARBA00010291"/>
    </source>
</evidence>
<dbReference type="GO" id="GO:0005634">
    <property type="term" value="C:nucleus"/>
    <property type="evidence" value="ECO:0007669"/>
    <property type="project" value="UniProtKB-SubCell"/>
</dbReference>
<evidence type="ECO:0000259" key="8">
    <source>
        <dbReference type="Pfam" id="PF11699"/>
    </source>
</evidence>
<reference evidence="10" key="1">
    <citation type="submission" date="2022-11" db="EMBL/GenBank/DDBJ databases">
        <authorList>
            <person name="Petersen C."/>
        </authorList>
    </citation>
    <scope>NUCLEOTIDE SEQUENCE</scope>
    <source>
        <strain evidence="10">IBT 34128</strain>
    </source>
</reference>
<feature type="region of interest" description="Disordered" evidence="7">
    <location>
        <begin position="578"/>
        <end position="622"/>
    </location>
</feature>
<feature type="compositionally biased region" description="Basic and acidic residues" evidence="7">
    <location>
        <begin position="28"/>
        <end position="38"/>
    </location>
</feature>
<dbReference type="InterPro" id="IPR028929">
    <property type="entry name" value="Mif2_N"/>
</dbReference>
<comment type="caution">
    <text evidence="10">The sequence shown here is derived from an EMBL/GenBank/DDBJ whole genome shotgun (WGS) entry which is preliminary data.</text>
</comment>
<dbReference type="Gene3D" id="2.60.120.10">
    <property type="entry name" value="Jelly Rolls"/>
    <property type="match status" value="1"/>
</dbReference>
<reference evidence="10" key="2">
    <citation type="journal article" date="2023" name="IMA Fungus">
        <title>Comparative genomic study of the Penicillium genus elucidates a diverse pangenome and 15 lateral gene transfer events.</title>
        <authorList>
            <person name="Petersen C."/>
            <person name="Sorensen T."/>
            <person name="Nielsen M.R."/>
            <person name="Sondergaard T.E."/>
            <person name="Sorensen J.L."/>
            <person name="Fitzpatrick D.A."/>
            <person name="Frisvad J.C."/>
            <person name="Nielsen K.L."/>
        </authorList>
    </citation>
    <scope>NUCLEOTIDE SEQUENCE</scope>
    <source>
        <strain evidence="10">IBT 34128</strain>
    </source>
</reference>
<evidence type="ECO:0000256" key="4">
    <source>
        <dbReference type="ARBA" id="ARBA00023242"/>
    </source>
</evidence>
<keyword evidence="11" id="KW-1185">Reference proteome</keyword>
<feature type="compositionally biased region" description="Basic and acidic residues" evidence="7">
    <location>
        <begin position="138"/>
        <end position="147"/>
    </location>
</feature>
<dbReference type="RefSeq" id="XP_056514153.1">
    <property type="nucleotide sequence ID" value="XM_056653086.1"/>
</dbReference>
<evidence type="ECO:0000313" key="11">
    <source>
        <dbReference type="Proteomes" id="UP001141434"/>
    </source>
</evidence>
<feature type="compositionally biased region" description="Acidic residues" evidence="7">
    <location>
        <begin position="209"/>
        <end position="224"/>
    </location>
</feature>
<evidence type="ECO:0000256" key="7">
    <source>
        <dbReference type="SAM" id="MobiDB-lite"/>
    </source>
</evidence>
<dbReference type="Pfam" id="PF11699">
    <property type="entry name" value="CENP-C_C"/>
    <property type="match status" value="1"/>
</dbReference>
<feature type="compositionally biased region" description="Low complexity" evidence="7">
    <location>
        <begin position="61"/>
        <end position="77"/>
    </location>
</feature>
<dbReference type="Proteomes" id="UP001141434">
    <property type="component" value="Unassembled WGS sequence"/>
</dbReference>
<comment type="similarity">
    <text evidence="2">Belongs to the CENP-C/MIF2 family.</text>
</comment>
<feature type="compositionally biased region" description="Polar residues" evidence="7">
    <location>
        <begin position="148"/>
        <end position="167"/>
    </location>
</feature>
<feature type="compositionally biased region" description="Basic residues" evidence="7">
    <location>
        <begin position="408"/>
        <end position="422"/>
    </location>
</feature>
<dbReference type="InterPro" id="IPR028386">
    <property type="entry name" value="CENP-C/Mif2/cnp3"/>
</dbReference>
<comment type="subcellular location">
    <subcellularLocation>
        <location evidence="1">Nucleus</location>
    </subcellularLocation>
</comment>
<evidence type="ECO:0000259" key="9">
    <source>
        <dbReference type="Pfam" id="PF15624"/>
    </source>
</evidence>
<accession>A0A9W9FSK4</accession>
<dbReference type="InterPro" id="IPR011051">
    <property type="entry name" value="RmlC_Cupin_sf"/>
</dbReference>
<dbReference type="InterPro" id="IPR014710">
    <property type="entry name" value="RmlC-like_jellyroll"/>
</dbReference>
<dbReference type="InterPro" id="IPR025974">
    <property type="entry name" value="Mif2/CENP-C_cupin"/>
</dbReference>
<evidence type="ECO:0000313" key="10">
    <source>
        <dbReference type="EMBL" id="KAJ5105157.1"/>
    </source>
</evidence>
<dbReference type="GO" id="GO:0051382">
    <property type="term" value="P:kinetochore assembly"/>
    <property type="evidence" value="ECO:0007669"/>
    <property type="project" value="InterPro"/>
</dbReference>
<dbReference type="Pfam" id="PF15624">
    <property type="entry name" value="Mif2_N"/>
    <property type="match status" value="1"/>
</dbReference>
<dbReference type="CDD" id="cd06993">
    <property type="entry name" value="cupin_CENP-C_C"/>
    <property type="match status" value="1"/>
</dbReference>
<dbReference type="SUPFAM" id="SSF51182">
    <property type="entry name" value="RmlC-like cupins"/>
    <property type="match status" value="1"/>
</dbReference>
<organism evidence="10 11">
    <name type="scientific">Penicillium alfredii</name>
    <dbReference type="NCBI Taxonomy" id="1506179"/>
    <lineage>
        <taxon>Eukaryota</taxon>
        <taxon>Fungi</taxon>
        <taxon>Dikarya</taxon>
        <taxon>Ascomycota</taxon>
        <taxon>Pezizomycotina</taxon>
        <taxon>Eurotiomycetes</taxon>
        <taxon>Eurotiomycetidae</taxon>
        <taxon>Eurotiales</taxon>
        <taxon>Aspergillaceae</taxon>
        <taxon>Penicillium</taxon>
    </lineage>
</organism>
<evidence type="ECO:0000256" key="6">
    <source>
        <dbReference type="ARBA" id="ARBA00075033"/>
    </source>
</evidence>
<feature type="region of interest" description="Disordered" evidence="7">
    <location>
        <begin position="400"/>
        <end position="436"/>
    </location>
</feature>
<dbReference type="GO" id="GO:0019237">
    <property type="term" value="F:centromeric DNA binding"/>
    <property type="evidence" value="ECO:0007669"/>
    <property type="project" value="InterPro"/>
</dbReference>
<feature type="region of interest" description="Disordered" evidence="7">
    <location>
        <begin position="1"/>
        <end position="322"/>
    </location>
</feature>
<dbReference type="OrthoDB" id="1939643at2759"/>
<evidence type="ECO:0000256" key="5">
    <source>
        <dbReference type="ARBA" id="ARBA00057947"/>
    </source>
</evidence>
<keyword evidence="4" id="KW-0539">Nucleus</keyword>
<keyword evidence="3" id="KW-0238">DNA-binding</keyword>
<name>A0A9W9FSK4_9EURO</name>
<feature type="domain" description="Mif2 N-terminal" evidence="9">
    <location>
        <begin position="13"/>
        <end position="145"/>
    </location>
</feature>
<feature type="compositionally biased region" description="Basic residues" evidence="7">
    <location>
        <begin position="609"/>
        <end position="622"/>
    </location>
</feature>
<dbReference type="FunFam" id="2.60.120.10:FF:000033">
    <property type="entry name" value="Centromere protein C 1"/>
    <property type="match status" value="1"/>
</dbReference>
<dbReference type="EMBL" id="JAPMSZ010000004">
    <property type="protein sequence ID" value="KAJ5105157.1"/>
    <property type="molecule type" value="Genomic_DNA"/>
</dbReference>
<sequence length="622" mass="68043">MARGPGKARDFDYSNVGTAGRRTGITLKEGRRDEHGMEEVDGLFSSPEKSPAKLNGFSNADNESSMGSDGMSMDEGNAPGPMDFLNGANGSRNSYFPPPVARSPVKTGLTGSPRRTPGLRSSPDPQHDLASSPSDGKSLAEAKRNSRQDPSPLTTRSVNAGRPSQKNSSRRNPKAQVAVPEPPVVHAFSDDEGDENADSFAQIQHDSVDEFDTVNDTVVGDDENLPDHAEQDHDSPGSDSFLAQRGTNLAEQPAQKSKKTKKGAVPKIAKESKDPANPSGRRGRPSKSRRPAEEEEADPRPTKKLRTSGKGAQVAREPLEPELDRVVENYANRTGPLKGRSLYILKREDPAANSATHTRSGRVSVRPLAYWRNERCVFGDGEAAEGQRYPLSTIKEVIRTEDLEPTQKKKGKRAAPRKSKSRRREEEDSDEEDEEFDLWEKEGNGVLHGYILKWDPKTQTSTKEEEVLDIAYAPSGIETREVKDSTFRFAKLLSSTFIGSGVVELPSKGVKKPKNSKKMHMVFYVCHGRVQVDISGVQFSAGKGCVFQVPRGNYYSFANPHEKEARLFFTQGCVPGEDDMSLPSSKETGPESEFETVNAPTPAPTTGKGRGRRPKGKQKAGK</sequence>
<feature type="compositionally biased region" description="Acidic residues" evidence="7">
    <location>
        <begin position="427"/>
        <end position="436"/>
    </location>
</feature>